<protein>
    <submittedName>
        <fullName evidence="2">Uncharacterized protein</fullName>
    </submittedName>
</protein>
<keyword evidence="1" id="KW-0812">Transmembrane</keyword>
<evidence type="ECO:0000313" key="2">
    <source>
        <dbReference type="EMBL" id="GEN33112.1"/>
    </source>
</evidence>
<keyword evidence="1" id="KW-1133">Transmembrane helix</keyword>
<evidence type="ECO:0000256" key="1">
    <source>
        <dbReference type="SAM" id="Phobius"/>
    </source>
</evidence>
<dbReference type="Proteomes" id="UP000321157">
    <property type="component" value="Unassembled WGS sequence"/>
</dbReference>
<name>A0A511V7F8_9BACL</name>
<dbReference type="RefSeq" id="WP_146808410.1">
    <property type="nucleotide sequence ID" value="NZ_BJXX01000023.1"/>
</dbReference>
<dbReference type="OrthoDB" id="2680001at2"/>
<keyword evidence="1" id="KW-0472">Membrane</keyword>
<keyword evidence="3" id="KW-1185">Reference proteome</keyword>
<feature type="transmembrane region" description="Helical" evidence="1">
    <location>
        <begin position="12"/>
        <end position="32"/>
    </location>
</feature>
<comment type="caution">
    <text evidence="2">The sequence shown here is derived from an EMBL/GenBank/DDBJ whole genome shotgun (WGS) entry which is preliminary data.</text>
</comment>
<organism evidence="2 3">
    <name type="scientific">Aneurinibacillus danicus</name>
    <dbReference type="NCBI Taxonomy" id="267746"/>
    <lineage>
        <taxon>Bacteria</taxon>
        <taxon>Bacillati</taxon>
        <taxon>Bacillota</taxon>
        <taxon>Bacilli</taxon>
        <taxon>Bacillales</taxon>
        <taxon>Paenibacillaceae</taxon>
        <taxon>Aneurinibacillus group</taxon>
        <taxon>Aneurinibacillus</taxon>
    </lineage>
</organism>
<gene>
    <name evidence="2" type="ORF">ADA01nite_05720</name>
</gene>
<reference evidence="2 3" key="1">
    <citation type="submission" date="2019-07" db="EMBL/GenBank/DDBJ databases">
        <title>Whole genome shotgun sequence of Aneurinibacillus danicus NBRC 102444.</title>
        <authorList>
            <person name="Hosoyama A."/>
            <person name="Uohara A."/>
            <person name="Ohji S."/>
            <person name="Ichikawa N."/>
        </authorList>
    </citation>
    <scope>NUCLEOTIDE SEQUENCE [LARGE SCALE GENOMIC DNA]</scope>
    <source>
        <strain evidence="2 3">NBRC 102444</strain>
    </source>
</reference>
<proteinExistence type="predicted"/>
<dbReference type="AlphaFoldDB" id="A0A511V7F8"/>
<sequence length="64" mass="7367">MDKAKKKTKHKWMLIPAGFLLWSVIYTLLVLYKQRDPGFNANNWNEHKMQVNLPAASPLSSPAK</sequence>
<evidence type="ECO:0000313" key="3">
    <source>
        <dbReference type="Proteomes" id="UP000321157"/>
    </source>
</evidence>
<dbReference type="EMBL" id="BJXX01000023">
    <property type="protein sequence ID" value="GEN33112.1"/>
    <property type="molecule type" value="Genomic_DNA"/>
</dbReference>
<accession>A0A511V7F8</accession>